<dbReference type="PANTHER" id="PTHR21461">
    <property type="entry name" value="GLYCOSYLTRANSFERASE FAMILY 92 PROTEIN"/>
    <property type="match status" value="1"/>
</dbReference>
<keyword evidence="10" id="KW-1185">Reference proteome</keyword>
<dbReference type="GO" id="GO:0016757">
    <property type="term" value="F:glycosyltransferase activity"/>
    <property type="evidence" value="ECO:0007669"/>
    <property type="project" value="UniProtKB-UniRule"/>
</dbReference>
<dbReference type="AlphaFoldDB" id="A0A7I8LAM4"/>
<dbReference type="EC" id="2.4.1.-" evidence="8"/>
<evidence type="ECO:0000256" key="3">
    <source>
        <dbReference type="ARBA" id="ARBA00022676"/>
    </source>
</evidence>
<evidence type="ECO:0000256" key="8">
    <source>
        <dbReference type="RuleBase" id="RU366017"/>
    </source>
</evidence>
<protein>
    <recommendedName>
        <fullName evidence="8">Glycosyltransferase family 92 protein</fullName>
        <ecNumber evidence="8">2.4.1.-</ecNumber>
    </recommendedName>
</protein>
<dbReference type="Proteomes" id="UP000663760">
    <property type="component" value="Chromosome 13"/>
</dbReference>
<keyword evidence="3 8" id="KW-0328">Glycosyltransferase</keyword>
<evidence type="ECO:0000256" key="1">
    <source>
        <dbReference type="ARBA" id="ARBA00004167"/>
    </source>
</evidence>
<keyword evidence="5 8" id="KW-0812">Transmembrane</keyword>
<sequence>MFRERGEGHGEKRKVEEGAGAGVDGQKMLVRVVWRCADTKLLLSSFFLLFVLFILFPLLPFLSGLLPASDIRACLSGLSSTVLPLPPPSPVMMVVAAAAATGGIPSSPSVTASSAATAAAAAAPPRAAAVANYHPAKEEVAEVLAGSSSSIAVVKRTFNAVGSAAYLFIQMGAYRGGPNTFAVVGLASKPLHVFAKPTFLCEWLPHGGTTAAASVAGRAILPDWGYGRVYTAVVVNCTFPAAAAVGADGSGGRLVISASTGGGGDRSANATERIEALVEARGDVNAAAPPWAAPPRREYLYCGSPLYGNLSPQRVREWLAYHARLFGGHRRAHFVLYDAGGVHAGVMEVLRPWMEKGLVSLHDVREQERFDGYYHNQFLVVNDCLHRHRFAARWIFFFDLDEFLHVPPPATLPSLLTGLSGAAQFTIEQMPMSATLCLSSDAPKTSRMWGMEKLVYRDAKRGVRRDRKYAVRPRAAMATGVHMSQNVAGESRHRMAGGIRYFHYHGTIAERREPCREFTNASRVTVDGNPFVLDGTLRAVAAAVKRFELKSIGPRLRRTPQ</sequence>
<dbReference type="InterPro" id="IPR008166">
    <property type="entry name" value="Glyco_transf_92"/>
</dbReference>
<dbReference type="Pfam" id="PF01697">
    <property type="entry name" value="Glyco_transf_92"/>
    <property type="match status" value="1"/>
</dbReference>
<feature type="transmembrane region" description="Helical" evidence="8">
    <location>
        <begin position="41"/>
        <end position="66"/>
    </location>
</feature>
<evidence type="ECO:0000256" key="4">
    <source>
        <dbReference type="ARBA" id="ARBA00022679"/>
    </source>
</evidence>
<evidence type="ECO:0000256" key="5">
    <source>
        <dbReference type="ARBA" id="ARBA00022692"/>
    </source>
</evidence>
<organism evidence="9 10">
    <name type="scientific">Spirodela intermedia</name>
    <name type="common">Intermediate duckweed</name>
    <dbReference type="NCBI Taxonomy" id="51605"/>
    <lineage>
        <taxon>Eukaryota</taxon>
        <taxon>Viridiplantae</taxon>
        <taxon>Streptophyta</taxon>
        <taxon>Embryophyta</taxon>
        <taxon>Tracheophyta</taxon>
        <taxon>Spermatophyta</taxon>
        <taxon>Magnoliopsida</taxon>
        <taxon>Liliopsida</taxon>
        <taxon>Araceae</taxon>
        <taxon>Lemnoideae</taxon>
        <taxon>Spirodela</taxon>
    </lineage>
</organism>
<dbReference type="PANTHER" id="PTHR21461:SF12">
    <property type="entry name" value="GALACTAN BETA-1,4-GALACTOSYLTRANSFERASE GALS2"/>
    <property type="match status" value="1"/>
</dbReference>
<keyword evidence="7 8" id="KW-0472">Membrane</keyword>
<comment type="subcellular location">
    <subcellularLocation>
        <location evidence="1">Membrane</location>
        <topology evidence="1">Single-pass membrane protein</topology>
    </subcellularLocation>
</comment>
<keyword evidence="4 8" id="KW-0808">Transferase</keyword>
<accession>A0A7I8LAM4</accession>
<gene>
    <name evidence="9" type="ORF">SI8410_13017500</name>
</gene>
<dbReference type="OrthoDB" id="2526284at2759"/>
<evidence type="ECO:0000256" key="7">
    <source>
        <dbReference type="ARBA" id="ARBA00023136"/>
    </source>
</evidence>
<dbReference type="EMBL" id="LR746276">
    <property type="protein sequence ID" value="CAA7406822.1"/>
    <property type="molecule type" value="Genomic_DNA"/>
</dbReference>
<dbReference type="GO" id="GO:0016020">
    <property type="term" value="C:membrane"/>
    <property type="evidence" value="ECO:0007669"/>
    <property type="project" value="UniProtKB-SubCell"/>
</dbReference>
<comment type="similarity">
    <text evidence="2 8">Belongs to the glycosyltransferase 92 family.</text>
</comment>
<reference evidence="9" key="1">
    <citation type="submission" date="2020-02" db="EMBL/GenBank/DDBJ databases">
        <authorList>
            <person name="Scholz U."/>
            <person name="Mascher M."/>
            <person name="Fiebig A."/>
        </authorList>
    </citation>
    <scope>NUCLEOTIDE SEQUENCE</scope>
</reference>
<name>A0A7I8LAM4_SPIIN</name>
<evidence type="ECO:0000313" key="9">
    <source>
        <dbReference type="EMBL" id="CAA7406822.1"/>
    </source>
</evidence>
<evidence type="ECO:0000256" key="6">
    <source>
        <dbReference type="ARBA" id="ARBA00022989"/>
    </source>
</evidence>
<evidence type="ECO:0000256" key="2">
    <source>
        <dbReference type="ARBA" id="ARBA00007647"/>
    </source>
</evidence>
<proteinExistence type="inferred from homology"/>
<dbReference type="GO" id="GO:0005737">
    <property type="term" value="C:cytoplasm"/>
    <property type="evidence" value="ECO:0007669"/>
    <property type="project" value="TreeGrafter"/>
</dbReference>
<evidence type="ECO:0000313" key="10">
    <source>
        <dbReference type="Proteomes" id="UP000663760"/>
    </source>
</evidence>
<keyword evidence="6 8" id="KW-1133">Transmembrane helix</keyword>